<accession>A0A3M0J2B2</accession>
<comment type="caution">
    <text evidence="1">The sequence shown here is derived from an EMBL/GenBank/DDBJ whole genome shotgun (WGS) entry which is preliminary data.</text>
</comment>
<reference evidence="1 2" key="1">
    <citation type="submission" date="2018-07" db="EMBL/GenBank/DDBJ databases">
        <title>A high quality draft genome assembly of the barn swallow (H. rustica rustica).</title>
        <authorList>
            <person name="Formenti G."/>
            <person name="Chiara M."/>
            <person name="Poveda L."/>
            <person name="Francoijs K.-J."/>
            <person name="Bonisoli-Alquati A."/>
            <person name="Canova L."/>
            <person name="Gianfranceschi L."/>
            <person name="Horner D.S."/>
            <person name="Saino N."/>
        </authorList>
    </citation>
    <scope>NUCLEOTIDE SEQUENCE [LARGE SCALE GENOMIC DNA]</scope>
    <source>
        <strain evidence="1">Chelidonia</strain>
        <tissue evidence="1">Blood</tissue>
    </source>
</reference>
<proteinExistence type="predicted"/>
<dbReference type="AlphaFoldDB" id="A0A3M0J2B2"/>
<dbReference type="STRING" id="333673.A0A3M0J2B2"/>
<sequence>MSSVARRSREGILPVESTPVRDLECRVQLWGSQCRKDVDLLEPVQRRAQRCPEGWSTSAMETGWESWALQPPEEKAPGRTQSSFQCLRRAGEGLWMRAWNMRTRGNVFKMPEERVSSEIWKKFIPVRVVRPWHRLPREGVPTPSREVFKASLDGSLSNLVQWKLLPWQGLEHDDLSPNPFYDSMTFPIYIKLCFANTFDGDSLSDPNHPLTTAYVHIRSTAQRNSTYYRLKKYLLLQAGRSFYMQNN</sequence>
<dbReference type="EMBL" id="QRBI01000197">
    <property type="protein sequence ID" value="RMB94450.1"/>
    <property type="molecule type" value="Genomic_DNA"/>
</dbReference>
<dbReference type="OrthoDB" id="276744at2759"/>
<dbReference type="Proteomes" id="UP000269221">
    <property type="component" value="Unassembled WGS sequence"/>
</dbReference>
<organism evidence="1 2">
    <name type="scientific">Hirundo rustica rustica</name>
    <dbReference type="NCBI Taxonomy" id="333673"/>
    <lineage>
        <taxon>Eukaryota</taxon>
        <taxon>Metazoa</taxon>
        <taxon>Chordata</taxon>
        <taxon>Craniata</taxon>
        <taxon>Vertebrata</taxon>
        <taxon>Euteleostomi</taxon>
        <taxon>Archelosauria</taxon>
        <taxon>Archosauria</taxon>
        <taxon>Dinosauria</taxon>
        <taxon>Saurischia</taxon>
        <taxon>Theropoda</taxon>
        <taxon>Coelurosauria</taxon>
        <taxon>Aves</taxon>
        <taxon>Neognathae</taxon>
        <taxon>Neoaves</taxon>
        <taxon>Telluraves</taxon>
        <taxon>Australaves</taxon>
        <taxon>Passeriformes</taxon>
        <taxon>Sylvioidea</taxon>
        <taxon>Hirundinidae</taxon>
        <taxon>Hirundo</taxon>
    </lineage>
</organism>
<evidence type="ECO:0000313" key="2">
    <source>
        <dbReference type="Proteomes" id="UP000269221"/>
    </source>
</evidence>
<gene>
    <name evidence="1" type="ORF">DUI87_29261</name>
</gene>
<keyword evidence="2" id="KW-1185">Reference proteome</keyword>
<evidence type="ECO:0000313" key="1">
    <source>
        <dbReference type="EMBL" id="RMB94450.1"/>
    </source>
</evidence>
<name>A0A3M0J2B2_HIRRU</name>
<protein>
    <submittedName>
        <fullName evidence="1">Uncharacterized protein</fullName>
    </submittedName>
</protein>